<dbReference type="InterPro" id="IPR025341">
    <property type="entry name" value="DUF4247"/>
</dbReference>
<feature type="signal peptide" evidence="1">
    <location>
        <begin position="1"/>
        <end position="22"/>
    </location>
</feature>
<proteinExistence type="predicted"/>
<evidence type="ECO:0000313" key="2">
    <source>
        <dbReference type="EMBL" id="MBB5786923.1"/>
    </source>
</evidence>
<feature type="chain" id="PRO_5030770341" description="DUF4247 domain-containing protein" evidence="1">
    <location>
        <begin position="23"/>
        <end position="137"/>
    </location>
</feature>
<accession>A0A7W9GNI0</accession>
<dbReference type="EMBL" id="JACHMM010000001">
    <property type="protein sequence ID" value="MBB5786923.1"/>
    <property type="molecule type" value="Genomic_DNA"/>
</dbReference>
<reference evidence="2 3" key="1">
    <citation type="submission" date="2020-08" db="EMBL/GenBank/DDBJ databases">
        <title>Sequencing the genomes of 1000 actinobacteria strains.</title>
        <authorList>
            <person name="Klenk H.-P."/>
        </authorList>
    </citation>
    <scope>NUCLEOTIDE SEQUENCE [LARGE SCALE GENOMIC DNA]</scope>
    <source>
        <strain evidence="2 3">DSM 102122</strain>
    </source>
</reference>
<keyword evidence="1" id="KW-0732">Signal</keyword>
<dbReference type="RefSeq" id="WP_184820645.1">
    <property type="nucleotide sequence ID" value="NZ_JACHMM010000001.1"/>
</dbReference>
<evidence type="ECO:0000256" key="1">
    <source>
        <dbReference type="SAM" id="SignalP"/>
    </source>
</evidence>
<name>A0A7W9GNI0_9ACTN</name>
<evidence type="ECO:0008006" key="4">
    <source>
        <dbReference type="Google" id="ProtNLM"/>
    </source>
</evidence>
<keyword evidence="3" id="KW-1185">Reference proteome</keyword>
<gene>
    <name evidence="2" type="ORF">HD601_001498</name>
</gene>
<sequence length="137" mass="14329">MRRALVAGLVAAALTLSACGSADDDVRRVISDNYELVSQDGDYSTYRSDDSVDTVAAIVEDAATAGRDHQDTTGRYLGYEDTMVHIVPAAGGDGSDIEVTDVRDGYDRWGPVIIPIWGAFGGGYRSGFAGGGSGFGK</sequence>
<dbReference type="PROSITE" id="PS51257">
    <property type="entry name" value="PROKAR_LIPOPROTEIN"/>
    <property type="match status" value="1"/>
</dbReference>
<dbReference type="AlphaFoldDB" id="A0A7W9GNI0"/>
<comment type="caution">
    <text evidence="2">The sequence shown here is derived from an EMBL/GenBank/DDBJ whole genome shotgun (WGS) entry which is preliminary data.</text>
</comment>
<protein>
    <recommendedName>
        <fullName evidence="4">DUF4247 domain-containing protein</fullName>
    </recommendedName>
</protein>
<dbReference type="Proteomes" id="UP000542813">
    <property type="component" value="Unassembled WGS sequence"/>
</dbReference>
<dbReference type="Pfam" id="PF14042">
    <property type="entry name" value="DUF4247"/>
    <property type="match status" value="1"/>
</dbReference>
<evidence type="ECO:0000313" key="3">
    <source>
        <dbReference type="Proteomes" id="UP000542813"/>
    </source>
</evidence>
<organism evidence="2 3">
    <name type="scientific">Jiangella mangrovi</name>
    <dbReference type="NCBI Taxonomy" id="1524084"/>
    <lineage>
        <taxon>Bacteria</taxon>
        <taxon>Bacillati</taxon>
        <taxon>Actinomycetota</taxon>
        <taxon>Actinomycetes</taxon>
        <taxon>Jiangellales</taxon>
        <taxon>Jiangellaceae</taxon>
        <taxon>Jiangella</taxon>
    </lineage>
</organism>